<dbReference type="Proteomes" id="UP001152795">
    <property type="component" value="Unassembled WGS sequence"/>
</dbReference>
<feature type="non-terminal residue" evidence="1">
    <location>
        <position position="1"/>
    </location>
</feature>
<accession>A0A6S7HNC3</accession>
<evidence type="ECO:0000313" key="2">
    <source>
        <dbReference type="Proteomes" id="UP001152795"/>
    </source>
</evidence>
<proteinExistence type="predicted"/>
<evidence type="ECO:0000313" key="1">
    <source>
        <dbReference type="EMBL" id="CAB4006834.1"/>
    </source>
</evidence>
<organism evidence="1 2">
    <name type="scientific">Paramuricea clavata</name>
    <name type="common">Red gorgonian</name>
    <name type="synonym">Violescent sea-whip</name>
    <dbReference type="NCBI Taxonomy" id="317549"/>
    <lineage>
        <taxon>Eukaryota</taxon>
        <taxon>Metazoa</taxon>
        <taxon>Cnidaria</taxon>
        <taxon>Anthozoa</taxon>
        <taxon>Octocorallia</taxon>
        <taxon>Malacalcyonacea</taxon>
        <taxon>Plexauridae</taxon>
        <taxon>Paramuricea</taxon>
    </lineage>
</organism>
<dbReference type="OrthoDB" id="5945834at2759"/>
<dbReference type="AlphaFoldDB" id="A0A6S7HNC3"/>
<reference evidence="1" key="1">
    <citation type="submission" date="2020-04" db="EMBL/GenBank/DDBJ databases">
        <authorList>
            <person name="Alioto T."/>
            <person name="Alioto T."/>
            <person name="Gomez Garrido J."/>
        </authorList>
    </citation>
    <scope>NUCLEOTIDE SEQUENCE</scope>
    <source>
        <strain evidence="1">A484AB</strain>
    </source>
</reference>
<sequence length="279" mass="31951">TVRNFRKESETSSIFCVGLAKAVKLLHVTKVPNKTRCSILNINNGRNCITIWVQERTNGKSPATHFKVACENCQKSRTSKKTLSSVKNYRLNRLKPGIYCDFTSEPGAAWTLIESFAFNNRKLDAFRIHPFSVNAPVNDKTPNWHLYRMSFAQMKFLRSQSTHWRATCSFYTKTPYIYSDYARANFADFDLLSFTGYDVCKKMEYVNIRGHQCVDCTATWFAVVKTYSTHIDSSFSSCQFLPKGSVSSEDNFGYYGTTTNKFRCSSSPKATTNWWIGLQ</sequence>
<feature type="non-terminal residue" evidence="1">
    <location>
        <position position="279"/>
    </location>
</feature>
<protein>
    <submittedName>
        <fullName evidence="1">Uncharacterized protein</fullName>
    </submittedName>
</protein>
<dbReference type="EMBL" id="CACRXK020005619">
    <property type="protein sequence ID" value="CAB4006834.1"/>
    <property type="molecule type" value="Genomic_DNA"/>
</dbReference>
<gene>
    <name evidence="1" type="ORF">PACLA_8A068069</name>
</gene>
<comment type="caution">
    <text evidence="1">The sequence shown here is derived from an EMBL/GenBank/DDBJ whole genome shotgun (WGS) entry which is preliminary data.</text>
</comment>
<keyword evidence="2" id="KW-1185">Reference proteome</keyword>
<name>A0A6S7HNC3_PARCT</name>